<dbReference type="Gene3D" id="3.40.50.1010">
    <property type="entry name" value="5'-nuclease"/>
    <property type="match status" value="1"/>
</dbReference>
<evidence type="ECO:0000313" key="9">
    <source>
        <dbReference type="EMBL" id="XCN72015.1"/>
    </source>
</evidence>
<keyword evidence="5" id="KW-0378">Hydrolase</keyword>
<dbReference type="AlphaFoldDB" id="A0AAU8LT07"/>
<name>A0AAU8LT07_9BACT</name>
<accession>A0AAU8LT07</accession>
<dbReference type="GO" id="GO:0046872">
    <property type="term" value="F:metal ion binding"/>
    <property type="evidence" value="ECO:0007669"/>
    <property type="project" value="UniProtKB-KW"/>
</dbReference>
<proteinExistence type="inferred from homology"/>
<reference evidence="9" key="2">
    <citation type="submission" date="2024-06" db="EMBL/GenBank/DDBJ databases">
        <authorList>
            <person name="Plum-Jensen L.E."/>
            <person name="Schramm A."/>
            <person name="Marshall I.P.G."/>
        </authorList>
    </citation>
    <scope>NUCLEOTIDE SEQUENCE</scope>
    <source>
        <strain evidence="9">Rat1</strain>
    </source>
</reference>
<feature type="domain" description="PIN" evidence="8">
    <location>
        <begin position="1"/>
        <end position="103"/>
    </location>
</feature>
<comment type="cofactor">
    <cofactor evidence="1">
        <name>Mg(2+)</name>
        <dbReference type="ChEBI" id="CHEBI:18420"/>
    </cofactor>
</comment>
<dbReference type="KEGG" id="eaj:Q3M24_17125"/>
<evidence type="ECO:0000256" key="5">
    <source>
        <dbReference type="ARBA" id="ARBA00022801"/>
    </source>
</evidence>
<dbReference type="CDD" id="cd18738">
    <property type="entry name" value="PIN_VapC4-5_FitB-like"/>
    <property type="match status" value="1"/>
</dbReference>
<evidence type="ECO:0000256" key="1">
    <source>
        <dbReference type="ARBA" id="ARBA00001946"/>
    </source>
</evidence>
<evidence type="ECO:0000256" key="2">
    <source>
        <dbReference type="ARBA" id="ARBA00022649"/>
    </source>
</evidence>
<keyword evidence="3" id="KW-0540">Nuclease</keyword>
<sequence>MLLDSNAIIYSVKPEFDTLRRFIAEQNPSVSAISYVEVLGYHQLTEPDKDDFVEFFDTARIVPVTQSVLIQAVALRQQRKMSLGDAIIAATALLNELTLVTANVSDFRWVEDIKLMNPLTEL</sequence>
<dbReference type="InterPro" id="IPR029060">
    <property type="entry name" value="PIN-like_dom_sf"/>
</dbReference>
<comment type="similarity">
    <text evidence="7">Belongs to the PINc/VapC protein family.</text>
</comment>
<evidence type="ECO:0000256" key="4">
    <source>
        <dbReference type="ARBA" id="ARBA00022723"/>
    </source>
</evidence>
<dbReference type="PANTHER" id="PTHR33653">
    <property type="entry name" value="RIBONUCLEASE VAPC2"/>
    <property type="match status" value="1"/>
</dbReference>
<gene>
    <name evidence="9" type="ORF">Q3M24_17125</name>
</gene>
<evidence type="ECO:0000259" key="8">
    <source>
        <dbReference type="Pfam" id="PF01850"/>
    </source>
</evidence>
<evidence type="ECO:0000256" key="3">
    <source>
        <dbReference type="ARBA" id="ARBA00022722"/>
    </source>
</evidence>
<evidence type="ECO:0000256" key="6">
    <source>
        <dbReference type="ARBA" id="ARBA00022842"/>
    </source>
</evidence>
<dbReference type="EMBL" id="CP159373">
    <property type="protein sequence ID" value="XCN72015.1"/>
    <property type="molecule type" value="Genomic_DNA"/>
</dbReference>
<organism evidence="9">
    <name type="scientific">Candidatus Electrothrix aestuarii</name>
    <dbReference type="NCBI Taxonomy" id="3062594"/>
    <lineage>
        <taxon>Bacteria</taxon>
        <taxon>Pseudomonadati</taxon>
        <taxon>Thermodesulfobacteriota</taxon>
        <taxon>Desulfobulbia</taxon>
        <taxon>Desulfobulbales</taxon>
        <taxon>Desulfobulbaceae</taxon>
        <taxon>Candidatus Electrothrix</taxon>
    </lineage>
</organism>
<dbReference type="Pfam" id="PF01850">
    <property type="entry name" value="PIN"/>
    <property type="match status" value="1"/>
</dbReference>
<evidence type="ECO:0000256" key="7">
    <source>
        <dbReference type="ARBA" id="ARBA00038093"/>
    </source>
</evidence>
<keyword evidence="2" id="KW-1277">Toxin-antitoxin system</keyword>
<dbReference type="SUPFAM" id="SSF88723">
    <property type="entry name" value="PIN domain-like"/>
    <property type="match status" value="1"/>
</dbReference>
<dbReference type="PANTHER" id="PTHR33653:SF1">
    <property type="entry name" value="RIBONUCLEASE VAPC2"/>
    <property type="match status" value="1"/>
</dbReference>
<dbReference type="InterPro" id="IPR002716">
    <property type="entry name" value="PIN_dom"/>
</dbReference>
<dbReference type="GO" id="GO:0016787">
    <property type="term" value="F:hydrolase activity"/>
    <property type="evidence" value="ECO:0007669"/>
    <property type="project" value="UniProtKB-KW"/>
</dbReference>
<keyword evidence="4" id="KW-0479">Metal-binding</keyword>
<dbReference type="InterPro" id="IPR050556">
    <property type="entry name" value="Type_II_TA_system_RNase"/>
</dbReference>
<reference evidence="9" key="1">
    <citation type="journal article" date="2024" name="Syst. Appl. Microbiol.">
        <title>First single-strain enrichments of Electrothrix cable bacteria, description of E. aestuarii sp. nov. and E. rattekaaiensis sp. nov., and proposal of a cable bacteria taxonomy following the rules of the SeqCode.</title>
        <authorList>
            <person name="Plum-Jensen L.E."/>
            <person name="Schramm A."/>
            <person name="Marshall I.P.G."/>
        </authorList>
    </citation>
    <scope>NUCLEOTIDE SEQUENCE</scope>
    <source>
        <strain evidence="9">Rat1</strain>
    </source>
</reference>
<dbReference type="GO" id="GO:0004518">
    <property type="term" value="F:nuclease activity"/>
    <property type="evidence" value="ECO:0007669"/>
    <property type="project" value="UniProtKB-KW"/>
</dbReference>
<keyword evidence="6" id="KW-0460">Magnesium</keyword>
<protein>
    <submittedName>
        <fullName evidence="9">Type II toxin-antitoxin system VapC family toxin</fullName>
    </submittedName>
</protein>